<organism evidence="2 3">
    <name type="scientific">Oikopleura dioica</name>
    <name type="common">Tunicate</name>
    <dbReference type="NCBI Taxonomy" id="34765"/>
    <lineage>
        <taxon>Eukaryota</taxon>
        <taxon>Metazoa</taxon>
        <taxon>Chordata</taxon>
        <taxon>Tunicata</taxon>
        <taxon>Appendicularia</taxon>
        <taxon>Copelata</taxon>
        <taxon>Oikopleuridae</taxon>
        <taxon>Oikopleura</taxon>
    </lineage>
</organism>
<feature type="compositionally biased region" description="Basic and acidic residues" evidence="1">
    <location>
        <begin position="192"/>
        <end position="203"/>
    </location>
</feature>
<feature type="region of interest" description="Disordered" evidence="1">
    <location>
        <begin position="77"/>
        <end position="105"/>
    </location>
</feature>
<evidence type="ECO:0000313" key="2">
    <source>
        <dbReference type="EMBL" id="CBY07701.1"/>
    </source>
</evidence>
<gene>
    <name evidence="2" type="ORF">GSOID_T00002691001</name>
</gene>
<reference evidence="2 3" key="1">
    <citation type="journal article" date="2010" name="Science">
        <title>Plasticity of animal genome architecture unmasked by rapid evolution of a pelagic tunicate.</title>
        <authorList>
            <person name="Denoeud F."/>
            <person name="Henriet S."/>
            <person name="Mungpakdee S."/>
            <person name="Aury J.M."/>
            <person name="Da Silva C."/>
            <person name="Brinkmann H."/>
            <person name="Mikhaleva J."/>
            <person name="Olsen L.C."/>
            <person name="Jubin C."/>
            <person name="Canestro C."/>
            <person name="Bouquet J.M."/>
            <person name="Danks G."/>
            <person name="Poulain J."/>
            <person name="Campsteijn C."/>
            <person name="Adamski M."/>
            <person name="Cross I."/>
            <person name="Yadetie F."/>
            <person name="Muffato M."/>
            <person name="Louis A."/>
            <person name="Butcher S."/>
            <person name="Tsagkogeorga G."/>
            <person name="Konrad A."/>
            <person name="Singh S."/>
            <person name="Jensen M.F."/>
            <person name="Cong E.H."/>
            <person name="Eikeseth-Otteraa H."/>
            <person name="Noel B."/>
            <person name="Anthouard V."/>
            <person name="Porcel B.M."/>
            <person name="Kachouri-Lafond R."/>
            <person name="Nishino A."/>
            <person name="Ugolini M."/>
            <person name="Chourrout P."/>
            <person name="Nishida H."/>
            <person name="Aasland R."/>
            <person name="Huzurbazar S."/>
            <person name="Westhof E."/>
            <person name="Delsuc F."/>
            <person name="Lehrach H."/>
            <person name="Reinhardt R."/>
            <person name="Weissenbach J."/>
            <person name="Roy S.W."/>
            <person name="Artiguenave F."/>
            <person name="Postlethwait J.H."/>
            <person name="Manak J.R."/>
            <person name="Thompson E.M."/>
            <person name="Jaillon O."/>
            <person name="Du Pasquier L."/>
            <person name="Boudinot P."/>
            <person name="Liberles D.A."/>
            <person name="Volff J.N."/>
            <person name="Philippe H."/>
            <person name="Lenhard B."/>
            <person name="Roest Crollius H."/>
            <person name="Wincker P."/>
            <person name="Chourrout D."/>
        </authorList>
    </citation>
    <scope>NUCLEOTIDE SEQUENCE [LARGE SCALE GENOMIC DNA]</scope>
</reference>
<accession>E4X5S3</accession>
<dbReference type="SUPFAM" id="SSF48403">
    <property type="entry name" value="Ankyrin repeat"/>
    <property type="match status" value="1"/>
</dbReference>
<sequence length="328" mass="37109">MSTSTQFMINKAGVPVEAEDRYGRTPMDYAIKNQQNDVMEFLRKSIKIPSRNHSVSSPPLSGPLLEDVRKKAEALEIHSEEEEEEENSVDPTIQENQENSTEIENTHQQAINSLNINACVRSQSPVLTSSDSESTDSPLIPTERPYEYLDPFLENKTEKYCSEDLSLTEDTTITVDGESTSDDSEELGQISVDRDEQYEKQDDSSGSSSNENKEENDTNSDAFDQEKAEYEDLPVSSKIVSTLEDIPSFVNSDDEYLEDFVEKELEHLIESSGEEDLVPRSDFYAESPTRRSEPSSLLDTSGEHQGVLVNEPDHVHIFFRITYFDSKF</sequence>
<dbReference type="AlphaFoldDB" id="E4X5S3"/>
<feature type="region of interest" description="Disordered" evidence="1">
    <location>
        <begin position="170"/>
        <end position="231"/>
    </location>
</feature>
<dbReference type="Proteomes" id="UP000001307">
    <property type="component" value="Unassembled WGS sequence"/>
</dbReference>
<name>E4X5S3_OIKDI</name>
<dbReference type="Gene3D" id="1.25.40.20">
    <property type="entry name" value="Ankyrin repeat-containing domain"/>
    <property type="match status" value="1"/>
</dbReference>
<feature type="region of interest" description="Disordered" evidence="1">
    <location>
        <begin position="279"/>
        <end position="302"/>
    </location>
</feature>
<dbReference type="InParanoid" id="E4X5S3"/>
<keyword evidence="3" id="KW-1185">Reference proteome</keyword>
<proteinExistence type="predicted"/>
<feature type="compositionally biased region" description="Acidic residues" evidence="1">
    <location>
        <begin position="79"/>
        <end position="88"/>
    </location>
</feature>
<dbReference type="EMBL" id="FN653026">
    <property type="protein sequence ID" value="CBY07701.1"/>
    <property type="molecule type" value="Genomic_DNA"/>
</dbReference>
<evidence type="ECO:0000256" key="1">
    <source>
        <dbReference type="SAM" id="MobiDB-lite"/>
    </source>
</evidence>
<feature type="compositionally biased region" description="Polar residues" evidence="1">
    <location>
        <begin position="124"/>
        <end position="137"/>
    </location>
</feature>
<feature type="compositionally biased region" description="Polar residues" evidence="1">
    <location>
        <begin position="89"/>
        <end position="105"/>
    </location>
</feature>
<protein>
    <submittedName>
        <fullName evidence="2">Uncharacterized protein</fullName>
    </submittedName>
</protein>
<feature type="region of interest" description="Disordered" evidence="1">
    <location>
        <begin position="124"/>
        <end position="144"/>
    </location>
</feature>
<evidence type="ECO:0000313" key="3">
    <source>
        <dbReference type="Proteomes" id="UP000001307"/>
    </source>
</evidence>
<dbReference type="InterPro" id="IPR036770">
    <property type="entry name" value="Ankyrin_rpt-contain_sf"/>
</dbReference>